<comment type="caution">
    <text evidence="9">The sequence shown here is derived from an EMBL/GenBank/DDBJ whole genome shotgun (WGS) entry which is preliminary data.</text>
</comment>
<sequence length="991" mass="105969">MADAAVDAQSRAVDPWRLTQRALDAAHAARDESLFALANGTLGVRGGFEESPSATQGSFLAGAWERSPIHYHEKFAGFARATDTRVPVADGTSIRVRLGDEAFDTATGIVLAFERALDLARGRLERVVRWRSPRGATVELRALRVVPIDADALLCIRLELHSVDYAGPVTFDSALSGEREAPPQGDDPRIGAGADAGFAFAVLANDEARARVAQHAHRSGIAVVAEQRHVPGHGVAFERAYAGAASAHQVYAGTLAPGASLVIEKFVAYACSAFERPEPVDALATRALATLAAAGSFDAQASAQEAAFAAFWRDADIAIDGDAASEQALRFNLFHVFQSAGRHGRGSIAAKGLTGEGYEGHVFWDAETFVLPALAFTAPHLARSLLEFRHATLAGARAHAREMNHARGALYPWRTIGGDECSAHYPSGSAQYHINAAIAYAIRLYLDATDDTAFLADAGAEILFETARIWLDVGHFNPRRGGAFCIHEVTGPDEYSALADNNWYTNLMAREHLRHAASVACLLAEERPDVYAGLAARIALDADEPAQWRRAAEAMYLPYDERLAIHAQDDGFLDKPRWPASATQRPLLLHHHPMTIFRHQVCKQADVLLGLVLAGDGVDRATKRRDFDYYEGVTVHDSTLSASTFAIVAAQVGHADKAWRYFNDTLRVDLDDLHGNASHGAHMAAMAGSWLALAWGYAGLRVVGGSLAFEPALPDAWRGYRVGLVWKGRRIGVDVARDAVRYRLVDGEPLAFSHMGASRTLRVGADVEAGRFPQPFKALVFDLDGVIADTAVLHHAAWKRLAGEIGLSFDETIGERLKGVDRMGSLEIVLGDASARYTHDEKHALAERKNGYYVAAIAQLGPENLLPGAREALVAARAAGLKIALASASRSAGALVERFGLADFFDHVVDAASIARPKPDPEIFLAAARALGVAPGDCLGIEDAVAGVDAIRAAGMRALGVGDGAVLAHADAVIGGLTEFDVARFVAMSGS</sequence>
<dbReference type="PANTHER" id="PTHR11051:SF13">
    <property type="entry name" value="GLYCOSYL TRANSFERASE"/>
    <property type="match status" value="1"/>
</dbReference>
<dbReference type="InterPro" id="IPR012341">
    <property type="entry name" value="6hp_glycosidase-like_sf"/>
</dbReference>
<evidence type="ECO:0000256" key="2">
    <source>
        <dbReference type="PIRSR" id="PIRSR610972-1"/>
    </source>
</evidence>
<dbReference type="InterPro" id="IPR023214">
    <property type="entry name" value="HAD_sf"/>
</dbReference>
<dbReference type="InterPro" id="IPR036412">
    <property type="entry name" value="HAD-like_sf"/>
</dbReference>
<dbReference type="SFLD" id="SFLDG01129">
    <property type="entry name" value="C1.5:_HAD__Beta-PGM__Phosphata"/>
    <property type="match status" value="1"/>
</dbReference>
<dbReference type="RefSeq" id="WP_263542669.1">
    <property type="nucleotide sequence ID" value="NZ_JAOVZO020000023.1"/>
</dbReference>
<dbReference type="SUPFAM" id="SSF56784">
    <property type="entry name" value="HAD-like"/>
    <property type="match status" value="1"/>
</dbReference>
<dbReference type="Pfam" id="PF03636">
    <property type="entry name" value="Glyco_hydro_65N"/>
    <property type="match status" value="1"/>
</dbReference>
<dbReference type="SFLD" id="SFLDS00003">
    <property type="entry name" value="Haloacid_Dehalogenase"/>
    <property type="match status" value="1"/>
</dbReference>
<dbReference type="EC" id="5.4.2.6" evidence="9"/>
<dbReference type="NCBIfam" id="TIGR01990">
    <property type="entry name" value="bPGM"/>
    <property type="match status" value="1"/>
</dbReference>
<evidence type="ECO:0000313" key="9">
    <source>
        <dbReference type="EMBL" id="MDC8016042.1"/>
    </source>
</evidence>
<dbReference type="Pfam" id="PF03633">
    <property type="entry name" value="Glyco_hydro_65C"/>
    <property type="match status" value="1"/>
</dbReference>
<feature type="domain" description="Glycoside hydrolase family 65 central catalytic" evidence="6">
    <location>
        <begin position="330"/>
        <end position="690"/>
    </location>
</feature>
<keyword evidence="10" id="KW-1185">Reference proteome</keyword>
<feature type="binding site" evidence="3">
    <location>
        <begin position="782"/>
        <end position="784"/>
    </location>
    <ligand>
        <name>substrate</name>
    </ligand>
</feature>
<dbReference type="SUPFAM" id="SSF48208">
    <property type="entry name" value="Six-hairpin glycosidases"/>
    <property type="match status" value="1"/>
</dbReference>
<dbReference type="InterPro" id="IPR008928">
    <property type="entry name" value="6-hairpin_glycosidase_sf"/>
</dbReference>
<feature type="site" description="Important for catalytic activity and assists the phosphoryl transfer reaction to Asp8 by balancing charge and orienting the reacting groups" evidence="5">
    <location>
        <position position="918"/>
    </location>
</feature>
<feature type="domain" description="Glycoside hydrolase family 65 N-terminal" evidence="8">
    <location>
        <begin position="20"/>
        <end position="272"/>
    </location>
</feature>
<dbReference type="GO" id="GO:0008801">
    <property type="term" value="F:beta-phosphoglucomutase activity"/>
    <property type="evidence" value="ECO:0007669"/>
    <property type="project" value="UniProtKB-EC"/>
</dbReference>
<evidence type="ECO:0000256" key="3">
    <source>
        <dbReference type="PIRSR" id="PIRSR610972-2"/>
    </source>
</evidence>
<feature type="active site" description="Nucleophile" evidence="2">
    <location>
        <position position="782"/>
    </location>
</feature>
<dbReference type="SUPFAM" id="SSF74650">
    <property type="entry name" value="Galactose mutarotase-like"/>
    <property type="match status" value="1"/>
</dbReference>
<feature type="binding site" evidence="4">
    <location>
        <position position="782"/>
    </location>
    <ligand>
        <name>Mg(2+)</name>
        <dbReference type="ChEBI" id="CHEBI:18420"/>
    </ligand>
</feature>
<evidence type="ECO:0000259" key="8">
    <source>
        <dbReference type="Pfam" id="PF03636"/>
    </source>
</evidence>
<dbReference type="EMBL" id="JAOVZO020000023">
    <property type="protein sequence ID" value="MDC8016042.1"/>
    <property type="molecule type" value="Genomic_DNA"/>
</dbReference>
<feature type="domain" description="Glycoside hydrolase family 65 C-terminal" evidence="7">
    <location>
        <begin position="700"/>
        <end position="758"/>
    </location>
</feature>
<dbReference type="Gene3D" id="2.70.98.40">
    <property type="entry name" value="Glycoside hydrolase, family 65, N-terminal domain"/>
    <property type="match status" value="1"/>
</dbReference>
<dbReference type="InterPro" id="IPR010972">
    <property type="entry name" value="Beta-PGM"/>
</dbReference>
<comment type="similarity">
    <text evidence="1">Belongs to the HAD-like hydrolase superfamily. CbbY/CbbZ/Gph/YieH family.</text>
</comment>
<dbReference type="SFLD" id="SFLDG01135">
    <property type="entry name" value="C1.5.6:_HAD__Beta-PGM__Phospha"/>
    <property type="match status" value="1"/>
</dbReference>
<evidence type="ECO:0000313" key="10">
    <source>
        <dbReference type="Proteomes" id="UP001139971"/>
    </source>
</evidence>
<keyword evidence="4" id="KW-0460">Magnesium</keyword>
<feature type="binding site" evidence="3">
    <location>
        <position position="798"/>
    </location>
    <ligand>
        <name>substrate</name>
    </ligand>
</feature>
<dbReference type="GO" id="GO:0004553">
    <property type="term" value="F:hydrolase activity, hydrolyzing O-glycosyl compounds"/>
    <property type="evidence" value="ECO:0007669"/>
    <property type="project" value="TreeGrafter"/>
</dbReference>
<dbReference type="AlphaFoldDB" id="A0A9X3YPF2"/>
<dbReference type="GO" id="GO:0000287">
    <property type="term" value="F:magnesium ion binding"/>
    <property type="evidence" value="ECO:0007669"/>
    <property type="project" value="InterPro"/>
</dbReference>
<dbReference type="Pfam" id="PF00702">
    <property type="entry name" value="Hydrolase"/>
    <property type="match status" value="1"/>
</dbReference>
<proteinExistence type="inferred from homology"/>
<dbReference type="GO" id="GO:0030246">
    <property type="term" value="F:carbohydrate binding"/>
    <property type="evidence" value="ECO:0007669"/>
    <property type="project" value="InterPro"/>
</dbReference>
<feature type="binding site" evidence="4">
    <location>
        <position position="943"/>
    </location>
    <ligand>
        <name>Mg(2+)</name>
        <dbReference type="ChEBI" id="CHEBI:18420"/>
    </ligand>
</feature>
<reference evidence="9" key="1">
    <citation type="submission" date="2023-02" db="EMBL/GenBank/DDBJ databases">
        <title>Tahibacter soli sp. nov. isolated from soil.</title>
        <authorList>
            <person name="Baek J.H."/>
            <person name="Lee J.K."/>
            <person name="Choi D.G."/>
            <person name="Jeon C.O."/>
        </authorList>
    </citation>
    <scope>NUCLEOTIDE SEQUENCE</scope>
    <source>
        <strain evidence="9">BL</strain>
    </source>
</reference>
<evidence type="ECO:0000256" key="4">
    <source>
        <dbReference type="PIRSR" id="PIRSR610972-3"/>
    </source>
</evidence>
<feature type="binding site" evidence="3">
    <location>
        <begin position="817"/>
        <end position="822"/>
    </location>
    <ligand>
        <name>substrate</name>
    </ligand>
</feature>
<dbReference type="InterPro" id="IPR010976">
    <property type="entry name" value="B-phosphoglucomutase_hydrolase"/>
</dbReference>
<organism evidence="9 10">
    <name type="scientific">Tahibacter soli</name>
    <dbReference type="NCBI Taxonomy" id="2983605"/>
    <lineage>
        <taxon>Bacteria</taxon>
        <taxon>Pseudomonadati</taxon>
        <taxon>Pseudomonadota</taxon>
        <taxon>Gammaproteobacteria</taxon>
        <taxon>Lysobacterales</taxon>
        <taxon>Rhodanobacteraceae</taxon>
        <taxon>Tahibacter</taxon>
    </lineage>
</organism>
<evidence type="ECO:0000256" key="1">
    <source>
        <dbReference type="ARBA" id="ARBA00006171"/>
    </source>
</evidence>
<dbReference type="InterPro" id="IPR005195">
    <property type="entry name" value="Glyco_hydro_65_M"/>
</dbReference>
<feature type="binding site" evidence="3">
    <location>
        <position position="918"/>
    </location>
    <ligand>
        <name>substrate</name>
    </ligand>
</feature>
<feature type="binding site" evidence="3">
    <location>
        <position position="825"/>
    </location>
    <ligand>
        <name>substrate</name>
    </ligand>
</feature>
<dbReference type="InterPro" id="IPR011013">
    <property type="entry name" value="Gal_mutarotase_sf_dom"/>
</dbReference>
<dbReference type="InterPro" id="IPR037018">
    <property type="entry name" value="GH65_N"/>
</dbReference>
<feature type="binding site" evidence="3">
    <location>
        <position position="849"/>
    </location>
    <ligand>
        <name>substrate</name>
    </ligand>
</feature>
<dbReference type="InterPro" id="IPR005196">
    <property type="entry name" value="Glyco_hydro_65_N"/>
</dbReference>
<dbReference type="NCBIfam" id="TIGR02009">
    <property type="entry name" value="PGMB-YQAB-SF"/>
    <property type="match status" value="1"/>
</dbReference>
<gene>
    <name evidence="9" type="primary">pgmB</name>
    <name evidence="9" type="ORF">OD750_026245</name>
</gene>
<dbReference type="PANTHER" id="PTHR11051">
    <property type="entry name" value="GLYCOSYL HYDROLASE-RELATED"/>
    <property type="match status" value="1"/>
</dbReference>
<feature type="binding site" evidence="4">
    <location>
        <position position="784"/>
    </location>
    <ligand>
        <name>Mg(2+)</name>
        <dbReference type="ChEBI" id="CHEBI:18420"/>
    </ligand>
</feature>
<dbReference type="InterPro" id="IPR023198">
    <property type="entry name" value="PGP-like_dom2"/>
</dbReference>
<dbReference type="Gene3D" id="2.60.420.10">
    <property type="entry name" value="Maltose phosphorylase, domain 3"/>
    <property type="match status" value="1"/>
</dbReference>
<dbReference type="GO" id="GO:0016757">
    <property type="term" value="F:glycosyltransferase activity"/>
    <property type="evidence" value="ECO:0007669"/>
    <property type="project" value="UniProtKB-ARBA"/>
</dbReference>
<dbReference type="GO" id="GO:0005975">
    <property type="term" value="P:carbohydrate metabolic process"/>
    <property type="evidence" value="ECO:0007669"/>
    <property type="project" value="InterPro"/>
</dbReference>
<evidence type="ECO:0000256" key="5">
    <source>
        <dbReference type="PIRSR" id="PIRSR610972-4"/>
    </source>
</evidence>
<dbReference type="Proteomes" id="UP001139971">
    <property type="component" value="Unassembled WGS sequence"/>
</dbReference>
<evidence type="ECO:0000259" key="6">
    <source>
        <dbReference type="Pfam" id="PF03632"/>
    </source>
</evidence>
<keyword evidence="4" id="KW-0479">Metal-binding</keyword>
<comment type="cofactor">
    <cofactor evidence="4">
        <name>Mg(2+)</name>
        <dbReference type="ChEBI" id="CHEBI:18420"/>
    </cofactor>
    <text evidence="4">Binds 2 magnesium ions per subunit.</text>
</comment>
<keyword evidence="9" id="KW-0413">Isomerase</keyword>
<protein>
    <submittedName>
        <fullName evidence="9">Beta-phosphoglucomutase</fullName>
        <ecNumber evidence="9">5.4.2.6</ecNumber>
    </submittedName>
</protein>
<feature type="active site" description="Proton donor/acceptor" evidence="2">
    <location>
        <position position="784"/>
    </location>
</feature>
<evidence type="ECO:0000259" key="7">
    <source>
        <dbReference type="Pfam" id="PF03633"/>
    </source>
</evidence>
<feature type="binding site" evidence="4">
    <location>
        <position position="942"/>
    </location>
    <ligand>
        <name>Mg(2+)</name>
        <dbReference type="ChEBI" id="CHEBI:18420"/>
    </ligand>
</feature>
<dbReference type="Gene3D" id="1.10.150.240">
    <property type="entry name" value="Putative phosphatase, domain 2"/>
    <property type="match status" value="1"/>
</dbReference>
<dbReference type="PRINTS" id="PR00413">
    <property type="entry name" value="HADHALOGNASE"/>
</dbReference>
<dbReference type="CDD" id="cd02598">
    <property type="entry name" value="HAD_BPGM"/>
    <property type="match status" value="1"/>
</dbReference>
<dbReference type="Gene3D" id="3.40.50.1000">
    <property type="entry name" value="HAD superfamily/HAD-like"/>
    <property type="match status" value="1"/>
</dbReference>
<name>A0A9X3YPF2_9GAMM</name>
<dbReference type="InterPro" id="IPR005194">
    <property type="entry name" value="Glyco_hydro_65_C"/>
</dbReference>
<dbReference type="InterPro" id="IPR006439">
    <property type="entry name" value="HAD-SF_hydro_IA"/>
</dbReference>
<dbReference type="NCBIfam" id="TIGR01509">
    <property type="entry name" value="HAD-SF-IA-v3"/>
    <property type="match status" value="1"/>
</dbReference>
<dbReference type="Pfam" id="PF03632">
    <property type="entry name" value="Glyco_hydro_65m"/>
    <property type="match status" value="1"/>
</dbReference>
<feature type="site" description="Important for catalytic activity and assists the phosphoryl transfer reaction to Asp8 by balancing charge and orienting the reacting groups" evidence="5">
    <location>
        <position position="887"/>
    </location>
</feature>
<dbReference type="Gene3D" id="1.50.10.10">
    <property type="match status" value="1"/>
</dbReference>
<accession>A0A9X3YPF2</accession>